<organism evidence="1">
    <name type="scientific">viral metagenome</name>
    <dbReference type="NCBI Taxonomy" id="1070528"/>
    <lineage>
        <taxon>unclassified sequences</taxon>
        <taxon>metagenomes</taxon>
        <taxon>organismal metagenomes</taxon>
    </lineage>
</organism>
<protein>
    <submittedName>
        <fullName evidence="1">Uncharacterized protein</fullName>
    </submittedName>
</protein>
<name>A0A6M3ILF0_9ZZZZ</name>
<proteinExistence type="predicted"/>
<accession>A0A6M3ILF0</accession>
<dbReference type="EMBL" id="MT141311">
    <property type="protein sequence ID" value="QJA58165.1"/>
    <property type="molecule type" value="Genomic_DNA"/>
</dbReference>
<gene>
    <name evidence="1" type="ORF">MM415B01491_0012</name>
</gene>
<reference evidence="1" key="1">
    <citation type="submission" date="2020-03" db="EMBL/GenBank/DDBJ databases">
        <title>The deep terrestrial virosphere.</title>
        <authorList>
            <person name="Holmfeldt K."/>
            <person name="Nilsson E."/>
            <person name="Simone D."/>
            <person name="Lopez-Fernandez M."/>
            <person name="Wu X."/>
            <person name="de Brujin I."/>
            <person name="Lundin D."/>
            <person name="Andersson A."/>
            <person name="Bertilsson S."/>
            <person name="Dopson M."/>
        </authorList>
    </citation>
    <scope>NUCLEOTIDE SEQUENCE</scope>
    <source>
        <strain evidence="1">MM415B01491</strain>
    </source>
</reference>
<evidence type="ECO:0000313" key="1">
    <source>
        <dbReference type="EMBL" id="QJA58165.1"/>
    </source>
</evidence>
<dbReference type="AlphaFoldDB" id="A0A6M3ILF0"/>
<sequence>MEKELNDIFNVSRMIGDIPVSFNPTKGEYTATFPNGIVRCKDFSEFKVRVKYASNGTVNKFKDPIPVLYGDIMTGEIEENAFIKTIDSNGVIMIQIKTAKGGHKQKKIQMIQAEKHIFTPTKDNVAALNLIAETYGEVTRVMNEYEDAQEMAKPIPDLKKLIPAPPKLEVPPVKMIRRKGPGAGEG</sequence>